<sequence length="134" mass="15047">MPSTASVLSAYTTFTATTMLARTVLTEVQTMIGQLIPQRLQEKVLSKLGVIFGKFSDQLTIFIDEYNGVAINEIYQSSEIYLSTRITPSVEQLKVSQSAEEKSLSHPMAGITFQKHVNENQFSSVFTRDTRRMC</sequence>
<organism evidence="1 2">
    <name type="scientific">Pistacia integerrima</name>
    <dbReference type="NCBI Taxonomy" id="434235"/>
    <lineage>
        <taxon>Eukaryota</taxon>
        <taxon>Viridiplantae</taxon>
        <taxon>Streptophyta</taxon>
        <taxon>Embryophyta</taxon>
        <taxon>Tracheophyta</taxon>
        <taxon>Spermatophyta</taxon>
        <taxon>Magnoliopsida</taxon>
        <taxon>eudicotyledons</taxon>
        <taxon>Gunneridae</taxon>
        <taxon>Pentapetalae</taxon>
        <taxon>rosids</taxon>
        <taxon>malvids</taxon>
        <taxon>Sapindales</taxon>
        <taxon>Anacardiaceae</taxon>
        <taxon>Pistacia</taxon>
    </lineage>
</organism>
<gene>
    <name evidence="1" type="ORF">Pint_23685</name>
</gene>
<name>A0ACC0YMD1_9ROSI</name>
<keyword evidence="2" id="KW-1185">Reference proteome</keyword>
<proteinExistence type="predicted"/>
<comment type="caution">
    <text evidence="1">The sequence shown here is derived from an EMBL/GenBank/DDBJ whole genome shotgun (WGS) entry which is preliminary data.</text>
</comment>
<accession>A0ACC0YMD1</accession>
<dbReference type="Proteomes" id="UP001163603">
    <property type="component" value="Chromosome 6"/>
</dbReference>
<dbReference type="EMBL" id="CM047741">
    <property type="protein sequence ID" value="KAJ0038186.1"/>
    <property type="molecule type" value="Genomic_DNA"/>
</dbReference>
<evidence type="ECO:0000313" key="1">
    <source>
        <dbReference type="EMBL" id="KAJ0038186.1"/>
    </source>
</evidence>
<evidence type="ECO:0000313" key="2">
    <source>
        <dbReference type="Proteomes" id="UP001163603"/>
    </source>
</evidence>
<protein>
    <submittedName>
        <fullName evidence="1">Uncharacterized protein</fullName>
    </submittedName>
</protein>
<reference evidence="2" key="1">
    <citation type="journal article" date="2023" name="G3 (Bethesda)">
        <title>Genome assembly and association tests identify interacting loci associated with vigor, precocity, and sex in interspecific pistachio rootstocks.</title>
        <authorList>
            <person name="Palmer W."/>
            <person name="Jacygrad E."/>
            <person name="Sagayaradj S."/>
            <person name="Cavanaugh K."/>
            <person name="Han R."/>
            <person name="Bertier L."/>
            <person name="Beede B."/>
            <person name="Kafkas S."/>
            <person name="Golino D."/>
            <person name="Preece J."/>
            <person name="Michelmore R."/>
        </authorList>
    </citation>
    <scope>NUCLEOTIDE SEQUENCE [LARGE SCALE GENOMIC DNA]</scope>
</reference>